<evidence type="ECO:0000256" key="5">
    <source>
        <dbReference type="SAM" id="Phobius"/>
    </source>
</evidence>
<accession>A0A100WNL9</accession>
<evidence type="ECO:0000313" key="6">
    <source>
        <dbReference type="EMBL" id="GAT01593.1"/>
    </source>
</evidence>
<dbReference type="InterPro" id="IPR007318">
    <property type="entry name" value="Phopholipid_MeTrfase"/>
</dbReference>
<feature type="transmembrane region" description="Helical" evidence="5">
    <location>
        <begin position="161"/>
        <end position="189"/>
    </location>
</feature>
<reference evidence="7" key="2">
    <citation type="submission" date="2016-02" db="EMBL/GenBank/DDBJ databases">
        <title>Draft genome sequence of five rapidly growing Mycobacterium species.</title>
        <authorList>
            <person name="Katahira K."/>
            <person name="Gotou Y."/>
            <person name="Iida K."/>
            <person name="Ogura Y."/>
            <person name="Hayashi T."/>
        </authorList>
    </citation>
    <scope>NUCLEOTIDE SEQUENCE [LARGE SCALE GENOMIC DNA]</scope>
    <source>
        <strain evidence="7">JCM6368</strain>
    </source>
</reference>
<dbReference type="InterPro" id="IPR052527">
    <property type="entry name" value="Metal_cation-efflux_comp"/>
</dbReference>
<name>A0A100WNL9_MYCFO</name>
<organism evidence="6 7">
    <name type="scientific">Mycolicibacterium fortuitum subsp. acetamidolyticum</name>
    <dbReference type="NCBI Taxonomy" id="144550"/>
    <lineage>
        <taxon>Bacteria</taxon>
        <taxon>Bacillati</taxon>
        <taxon>Actinomycetota</taxon>
        <taxon>Actinomycetes</taxon>
        <taxon>Mycobacteriales</taxon>
        <taxon>Mycobacteriaceae</taxon>
        <taxon>Mycolicibacterium</taxon>
    </lineage>
</organism>
<feature type="transmembrane region" description="Helical" evidence="5">
    <location>
        <begin position="105"/>
        <end position="126"/>
    </location>
</feature>
<evidence type="ECO:0000313" key="7">
    <source>
        <dbReference type="Proteomes" id="UP000069705"/>
    </source>
</evidence>
<dbReference type="Pfam" id="PF04191">
    <property type="entry name" value="PEMT"/>
    <property type="match status" value="1"/>
</dbReference>
<evidence type="ECO:0000256" key="3">
    <source>
        <dbReference type="ARBA" id="ARBA00022989"/>
    </source>
</evidence>
<reference evidence="6 7" key="1">
    <citation type="journal article" date="2016" name="Genome Announc.">
        <title>Draft Genome Sequences of Five Rapidly Growing Mycobacterium Species, M. thermoresistibile, M. fortuitum subsp. acetamidolyticum, M. canariasense, M. brisbanense, and M. novocastrense.</title>
        <authorList>
            <person name="Katahira K."/>
            <person name="Ogura Y."/>
            <person name="Gotoh Y."/>
            <person name="Hayashi T."/>
        </authorList>
    </citation>
    <scope>NUCLEOTIDE SEQUENCE [LARGE SCALE GENOMIC DNA]</scope>
    <source>
        <strain evidence="6 7">JCM6368</strain>
    </source>
</reference>
<feature type="transmembrane region" description="Helical" evidence="5">
    <location>
        <begin position="7"/>
        <end position="26"/>
    </location>
</feature>
<feature type="transmembrane region" description="Helical" evidence="5">
    <location>
        <begin position="75"/>
        <end position="93"/>
    </location>
</feature>
<dbReference type="PANTHER" id="PTHR43847:SF1">
    <property type="entry name" value="BLL3993 PROTEIN"/>
    <property type="match status" value="1"/>
</dbReference>
<protein>
    <submittedName>
        <fullName evidence="6">Integral membrane protein</fullName>
    </submittedName>
</protein>
<dbReference type="EMBL" id="BCSZ01000013">
    <property type="protein sequence ID" value="GAT01593.1"/>
    <property type="molecule type" value="Genomic_DNA"/>
</dbReference>
<evidence type="ECO:0000256" key="4">
    <source>
        <dbReference type="ARBA" id="ARBA00023136"/>
    </source>
</evidence>
<sequence>MRNIFRMLFTGTLGLVSYALFVFVPAGTPNYWQAWVLLAVIATTGWVSSIYFLRTNPEVLERRIPTAESRPFQKVVVSGVFLLGAAMLIVSALDHRFGWSAVPTAMSIVGNILVAIGITIVQVVLVQNSHAAVTVRVEAGQQLVSTGLYGLVRHPMYTCNAFLLVGVPLALGSYWGLIFIVPSVLVFAFRIHDEEALLQEELAGYREYMQKVRYRLVPGVW</sequence>
<gene>
    <name evidence="6" type="ORF">RMCFA_1705</name>
</gene>
<dbReference type="PANTHER" id="PTHR43847">
    <property type="entry name" value="BLL3993 PROTEIN"/>
    <property type="match status" value="1"/>
</dbReference>
<feature type="transmembrane region" description="Helical" evidence="5">
    <location>
        <begin position="32"/>
        <end position="54"/>
    </location>
</feature>
<comment type="caution">
    <text evidence="6">The sequence shown here is derived from an EMBL/GenBank/DDBJ whole genome shotgun (WGS) entry which is preliminary data.</text>
</comment>
<keyword evidence="2 5" id="KW-0812">Transmembrane</keyword>
<dbReference type="Gene3D" id="1.20.120.1630">
    <property type="match status" value="1"/>
</dbReference>
<dbReference type="RefSeq" id="WP_038563181.1">
    <property type="nucleotide sequence ID" value="NZ_BCSZ01000013.1"/>
</dbReference>
<keyword evidence="3 5" id="KW-1133">Transmembrane helix</keyword>
<comment type="subcellular location">
    <subcellularLocation>
        <location evidence="1">Endomembrane system</location>
        <topology evidence="1">Multi-pass membrane protein</topology>
    </subcellularLocation>
</comment>
<proteinExistence type="predicted"/>
<keyword evidence="4 5" id="KW-0472">Membrane</keyword>
<evidence type="ECO:0000256" key="2">
    <source>
        <dbReference type="ARBA" id="ARBA00022692"/>
    </source>
</evidence>
<dbReference type="AlphaFoldDB" id="A0A100WNL9"/>
<dbReference type="Proteomes" id="UP000069705">
    <property type="component" value="Unassembled WGS sequence"/>
</dbReference>
<evidence type="ECO:0000256" key="1">
    <source>
        <dbReference type="ARBA" id="ARBA00004127"/>
    </source>
</evidence>
<dbReference type="GO" id="GO:0012505">
    <property type="term" value="C:endomembrane system"/>
    <property type="evidence" value="ECO:0007669"/>
    <property type="project" value="UniProtKB-SubCell"/>
</dbReference>